<feature type="domain" description="VanZ-like" evidence="2">
    <location>
        <begin position="29"/>
        <end position="124"/>
    </location>
</feature>
<protein>
    <submittedName>
        <fullName evidence="3">VanZ family protein</fullName>
    </submittedName>
</protein>
<gene>
    <name evidence="3" type="ORF">KHA97_21390</name>
</gene>
<sequence length="145" mass="16767">MKLILRILPIPYIIFIWIQSSSFDPESVYNLSNYISNSIIVIIGACLELAHLIEFGILYLLLILAILTFRSLDSKTEAICFTVAILYGLIDEIHQYFVPFRSFSIIDLVKDFVGVFVIWIIIHVSYFKKEESKIGSLLRNIRNTF</sequence>
<dbReference type="NCBIfam" id="NF037970">
    <property type="entry name" value="vanZ_1"/>
    <property type="match status" value="1"/>
</dbReference>
<dbReference type="Proteomes" id="UP000681414">
    <property type="component" value="Unassembled WGS sequence"/>
</dbReference>
<dbReference type="Pfam" id="PF04892">
    <property type="entry name" value="VanZ"/>
    <property type="match status" value="1"/>
</dbReference>
<dbReference type="InterPro" id="IPR006976">
    <property type="entry name" value="VanZ-like"/>
</dbReference>
<accession>A0A942TJT1</accession>
<name>A0A942TJT1_9BACI</name>
<dbReference type="AlphaFoldDB" id="A0A942TJT1"/>
<reference evidence="3 4" key="1">
    <citation type="submission" date="2021-05" db="EMBL/GenBank/DDBJ databases">
        <title>Novel Bacillus species.</title>
        <authorList>
            <person name="Liu G."/>
        </authorList>
    </citation>
    <scope>NUCLEOTIDE SEQUENCE [LARGE SCALE GENOMIC DNA]</scope>
    <source>
        <strain evidence="4">FJAT-49780</strain>
    </source>
</reference>
<keyword evidence="1" id="KW-0472">Membrane</keyword>
<evidence type="ECO:0000313" key="4">
    <source>
        <dbReference type="Proteomes" id="UP000681414"/>
    </source>
</evidence>
<proteinExistence type="predicted"/>
<feature type="transmembrane region" description="Helical" evidence="1">
    <location>
        <begin position="78"/>
        <end position="97"/>
    </location>
</feature>
<evidence type="ECO:0000259" key="2">
    <source>
        <dbReference type="Pfam" id="PF04892"/>
    </source>
</evidence>
<keyword evidence="1" id="KW-1133">Transmembrane helix</keyword>
<dbReference type="EMBL" id="JAGYPG010000004">
    <property type="protein sequence ID" value="MBS4197604.1"/>
    <property type="molecule type" value="Genomic_DNA"/>
</dbReference>
<dbReference type="RefSeq" id="WP_213126818.1">
    <property type="nucleotide sequence ID" value="NZ_JAGYPG010000004.1"/>
</dbReference>
<evidence type="ECO:0000313" key="3">
    <source>
        <dbReference type="EMBL" id="MBS4197604.1"/>
    </source>
</evidence>
<evidence type="ECO:0000256" key="1">
    <source>
        <dbReference type="SAM" id="Phobius"/>
    </source>
</evidence>
<feature type="transmembrane region" description="Helical" evidence="1">
    <location>
        <begin position="39"/>
        <end position="66"/>
    </location>
</feature>
<organism evidence="3 4">
    <name type="scientific">Lederbergia citri</name>
    <dbReference type="NCBI Taxonomy" id="2833580"/>
    <lineage>
        <taxon>Bacteria</taxon>
        <taxon>Bacillati</taxon>
        <taxon>Bacillota</taxon>
        <taxon>Bacilli</taxon>
        <taxon>Bacillales</taxon>
        <taxon>Bacillaceae</taxon>
        <taxon>Lederbergia</taxon>
    </lineage>
</organism>
<keyword evidence="1" id="KW-0812">Transmembrane</keyword>
<keyword evidence="4" id="KW-1185">Reference proteome</keyword>
<feature type="transmembrane region" description="Helical" evidence="1">
    <location>
        <begin position="103"/>
        <end position="127"/>
    </location>
</feature>
<comment type="caution">
    <text evidence="3">The sequence shown here is derived from an EMBL/GenBank/DDBJ whole genome shotgun (WGS) entry which is preliminary data.</text>
</comment>